<dbReference type="InterPro" id="IPR025476">
    <property type="entry name" value="Helitron_helicase-like"/>
</dbReference>
<dbReference type="Pfam" id="PF05970">
    <property type="entry name" value="PIF1"/>
    <property type="match status" value="1"/>
</dbReference>
<feature type="domain" description="DNA helicase Pif1-like DEAD-box helicase" evidence="1">
    <location>
        <begin position="1085"/>
        <end position="1307"/>
    </location>
</feature>
<dbReference type="GO" id="GO:0003678">
    <property type="term" value="F:DNA helicase activity"/>
    <property type="evidence" value="ECO:0007669"/>
    <property type="project" value="InterPro"/>
</dbReference>
<dbReference type="Pfam" id="PF21530">
    <property type="entry name" value="Pif1_2B_dom"/>
    <property type="match status" value="1"/>
</dbReference>
<dbReference type="GO" id="GO:0006281">
    <property type="term" value="P:DNA repair"/>
    <property type="evidence" value="ECO:0007669"/>
    <property type="project" value="InterPro"/>
</dbReference>
<dbReference type="Gene3D" id="3.40.50.300">
    <property type="entry name" value="P-loop containing nucleotide triphosphate hydrolases"/>
    <property type="match status" value="1"/>
</dbReference>
<evidence type="ECO:0000313" key="4">
    <source>
        <dbReference type="EMBL" id="QHU06686.1"/>
    </source>
</evidence>
<evidence type="ECO:0000259" key="1">
    <source>
        <dbReference type="Pfam" id="PF05970"/>
    </source>
</evidence>
<protein>
    <submittedName>
        <fullName evidence="4">Uncharacterized protein</fullName>
    </submittedName>
</protein>
<evidence type="ECO:0000259" key="2">
    <source>
        <dbReference type="Pfam" id="PF14214"/>
    </source>
</evidence>
<organism evidence="4">
    <name type="scientific">viral metagenome</name>
    <dbReference type="NCBI Taxonomy" id="1070528"/>
    <lineage>
        <taxon>unclassified sequences</taxon>
        <taxon>metagenomes</taxon>
        <taxon>organismal metagenomes</taxon>
    </lineage>
</organism>
<proteinExistence type="predicted"/>
<feature type="domain" description="Helitron helicase-like" evidence="2">
    <location>
        <begin position="451"/>
        <end position="629"/>
    </location>
</feature>
<feature type="domain" description="DNA helicase Pif1-like 2B" evidence="3">
    <location>
        <begin position="1406"/>
        <end position="1452"/>
    </location>
</feature>
<dbReference type="SUPFAM" id="SSF52540">
    <property type="entry name" value="P-loop containing nucleoside triphosphate hydrolases"/>
    <property type="match status" value="2"/>
</dbReference>
<accession>A0A6C0JPF3</accession>
<dbReference type="InterPro" id="IPR027417">
    <property type="entry name" value="P-loop_NTPase"/>
</dbReference>
<evidence type="ECO:0000259" key="3">
    <source>
        <dbReference type="Pfam" id="PF21530"/>
    </source>
</evidence>
<dbReference type="PANTHER" id="PTHR10492">
    <property type="match status" value="1"/>
</dbReference>
<dbReference type="EMBL" id="MN740663">
    <property type="protein sequence ID" value="QHU06686.1"/>
    <property type="molecule type" value="Genomic_DNA"/>
</dbReference>
<dbReference type="InterPro" id="IPR049163">
    <property type="entry name" value="Pif1-like_2B_dom"/>
</dbReference>
<reference evidence="4" key="1">
    <citation type="journal article" date="2020" name="Nature">
        <title>Giant virus diversity and host interactions through global metagenomics.</title>
        <authorList>
            <person name="Schulz F."/>
            <person name="Roux S."/>
            <person name="Paez-Espino D."/>
            <person name="Jungbluth S."/>
            <person name="Walsh D.A."/>
            <person name="Denef V.J."/>
            <person name="McMahon K.D."/>
            <person name="Konstantinidis K.T."/>
            <person name="Eloe-Fadrosh E.A."/>
            <person name="Kyrpides N.C."/>
            <person name="Woyke T."/>
        </authorList>
    </citation>
    <scope>NUCLEOTIDE SEQUENCE</scope>
    <source>
        <strain evidence="4">GVMAG-S-1035315-10</strain>
    </source>
</reference>
<dbReference type="CDD" id="cd18809">
    <property type="entry name" value="SF1_C_RecD"/>
    <property type="match status" value="1"/>
</dbReference>
<dbReference type="Pfam" id="PF14214">
    <property type="entry name" value="Helitron_like_N"/>
    <property type="match status" value="1"/>
</dbReference>
<dbReference type="PANTHER" id="PTHR10492:SF57">
    <property type="entry name" value="ATP-DEPENDENT DNA HELICASE"/>
    <property type="match status" value="1"/>
</dbReference>
<dbReference type="InterPro" id="IPR010285">
    <property type="entry name" value="DNA_helicase_pif1-like_DEAD"/>
</dbReference>
<sequence>MLFQKLEIIIYFNLYDYTDISRVKGNKGNIAGDGPTNTSIKSRCLTKNGFIIKRHGHRGNFVISNLLLERMHSKFGETNIPLIDAVIHELNNENITNYTATAVSNMVANLDITSIRFVNPGDGVLRLAEEIPRVIQPIRGEYNFERSFIDHTRNFKSLNLLWDVNRPCQYCGCVYFLIGDSVDIRKKCCNGGELFNESTKYPHLNPLPPSLLYFITQRKNHMGRNSVSYNNTLSLGATGIENESKTGGYETIHGDHSVLLHGRTYHFLPNNSRTGGLYFFTYDALQEMNEYGDKMLNSRDKNQEIKHYRFYPEIATALFNELKMINHYVRDCIAIGNQVRDELTMQINLTTTSFEIASIISEEAGRPNRRIIFQLKNEDRPNSIGVHSGRMEPLCYPLFFPYGEFGWSSELRKEIKFSSYMMHRLFLPERDQQGNLILMSTQASPPRQLPFSRFQIMFRLGQIYLVDMISRIIDYRLEFHKYNQQTLFGIDAENSVDVTTGDVNDNNQRDDMLTTGKHTFLSQSFHGSRRHLLSLASNALCLVTEFGRPTLFITLTCNPHWPEIKSMLFEGETAYDRPDITCKVFHTKLDYFLHNLRNGKYFEEKHKVIYEIRVIEYQQRGLPHCHLVVMLSNIPDWKTEKDELCNWIDENINANYPAMHTNSSQRLRQIHELIGSHMVHKCYKGETGCLDEVTGQCSRGFTNHVIQERTTLDEQGYPHYRRNTTNDLNVVSHNVYMLLDWQGHINVEYSGSTYCVIYLYKYLFKGRKKVTAVVKGKKDKQKDEIKAYVQGRYMCAMDAMWRCYGYHTYPSSIPAVNLIKIVLEDTANEFISKNKCQDITVYLNRPLSLRPLLYTQMFQLYRWSYQLTKKYTTRPELLNNIDGFFVIQVTPMTRKIYIMKKVDSSPSITRLATLCILSGEIWYLRQIILYYPILSYKDAKAWNGFVYLTYQEGALARGIIEERGEAKAAFREVIDYYIPSELRAFFVLLTINGYPTMEIYRNEEYCRALMLDYLHEGNSTQGTASEKLIRDLSYRFQQEDKTCTMYGLPEPREQYDELQNQRSKYEPSEQLRLYHELCSTIPSTPEQQDLFNEIIEDIEQVNTSIYFVQGMGGSGKSTLCKKVLAWTRSQGKICLGCASTGLAATIYDDFYTAHSLFHFPVIEDEDRDEDSLLECKLLKHPKRYELLKATSVIVWDEFPSNHREIFEAAYRALNGYKDKVVICFGDFRQIAPVVKYGSRFQVAQASIISSYLWQHFEIRHLTKNMRLLGMSIGADAGMNTDEETYFINQQREYADMIVNIGNGTWKGENCIGEDRFCGSQELLIPNIKCLTNHQEALDFIYPNKFSTPNFHKRAILAGTNKEVDSWNSTIQNMNPNILGKKHLLSADKLAEVDDPTNILKDMLTTEVLNSFNNAGVPPHDLPLCVGDICILQRNLSKKDGLTNNTRVQIIGLRTYSIQVRTLGEHGKAAAIPRIRFKFRLPFGQSFQLRRTQFPLRLAYCMSLNKAQGQEMDTNLLDLRNPVFAHGHLYVGLSRVREASKIAIFTNEDLTFKTSSGSIVAIVKNVVYPELLTPVGIIHSADTSFDSANLNEESSDITSTYDSTQDQGIESWEALLAEMRFLTSSLTMQHNENSVLYTAANENLEPQFLGHDETKG</sequence>
<name>A0A6C0JPF3_9ZZZZ</name>
<dbReference type="GO" id="GO:0000723">
    <property type="term" value="P:telomere maintenance"/>
    <property type="evidence" value="ECO:0007669"/>
    <property type="project" value="InterPro"/>
</dbReference>